<accession>A0ABQ9HME2</accession>
<dbReference type="Proteomes" id="UP001159363">
    <property type="component" value="Chromosome X"/>
</dbReference>
<dbReference type="PANTHER" id="PTHR37984">
    <property type="entry name" value="PROTEIN CBG26694"/>
    <property type="match status" value="1"/>
</dbReference>
<evidence type="ECO:0000313" key="2">
    <source>
        <dbReference type="Proteomes" id="UP001159363"/>
    </source>
</evidence>
<protein>
    <recommendedName>
        <fullName evidence="3">Integrase catalytic domain-containing protein</fullName>
    </recommendedName>
</protein>
<evidence type="ECO:0008006" key="3">
    <source>
        <dbReference type="Google" id="ProtNLM"/>
    </source>
</evidence>
<evidence type="ECO:0000313" key="1">
    <source>
        <dbReference type="EMBL" id="KAJ8885492.1"/>
    </source>
</evidence>
<keyword evidence="2" id="KW-1185">Reference proteome</keyword>
<dbReference type="Gene3D" id="3.30.420.10">
    <property type="entry name" value="Ribonuclease H-like superfamily/Ribonuclease H"/>
    <property type="match status" value="1"/>
</dbReference>
<gene>
    <name evidence="1" type="ORF">PR048_011690</name>
</gene>
<dbReference type="InterPro" id="IPR036397">
    <property type="entry name" value="RNaseH_sf"/>
</dbReference>
<name>A0ABQ9HME2_9NEOP</name>
<sequence length="172" mass="19924">MYYFVTPRNMKAGNIVKTLVDCVWKIFGSPEQLVSDKASYFNSRILKDICFEWEMKHINTCPYYPFPNLVDRVNKNVKVALSIFHNHGHHCCDQNIWELSLVFNSIPHATTGMRSAVFSIEHLGHTPENLDTTNQKELYSSLEKAMRTVARKYNAGRLNNKYDVGDLLLYCQ</sequence>
<comment type="caution">
    <text evidence="1">The sequence shown here is derived from an EMBL/GenBank/DDBJ whole genome shotgun (WGS) entry which is preliminary data.</text>
</comment>
<organism evidence="1 2">
    <name type="scientific">Dryococelus australis</name>
    <dbReference type="NCBI Taxonomy" id="614101"/>
    <lineage>
        <taxon>Eukaryota</taxon>
        <taxon>Metazoa</taxon>
        <taxon>Ecdysozoa</taxon>
        <taxon>Arthropoda</taxon>
        <taxon>Hexapoda</taxon>
        <taxon>Insecta</taxon>
        <taxon>Pterygota</taxon>
        <taxon>Neoptera</taxon>
        <taxon>Polyneoptera</taxon>
        <taxon>Phasmatodea</taxon>
        <taxon>Verophasmatodea</taxon>
        <taxon>Anareolatae</taxon>
        <taxon>Phasmatidae</taxon>
        <taxon>Eurycanthinae</taxon>
        <taxon>Dryococelus</taxon>
    </lineage>
</organism>
<dbReference type="SUPFAM" id="SSF53098">
    <property type="entry name" value="Ribonuclease H-like"/>
    <property type="match status" value="1"/>
</dbReference>
<dbReference type="EMBL" id="JARBHB010000004">
    <property type="protein sequence ID" value="KAJ8885492.1"/>
    <property type="molecule type" value="Genomic_DNA"/>
</dbReference>
<proteinExistence type="predicted"/>
<reference evidence="1 2" key="1">
    <citation type="submission" date="2023-02" db="EMBL/GenBank/DDBJ databases">
        <title>LHISI_Scaffold_Assembly.</title>
        <authorList>
            <person name="Stuart O.P."/>
            <person name="Cleave R."/>
            <person name="Magrath M.J.L."/>
            <person name="Mikheyev A.S."/>
        </authorList>
    </citation>
    <scope>NUCLEOTIDE SEQUENCE [LARGE SCALE GENOMIC DNA]</scope>
    <source>
        <strain evidence="1">Daus_M_001</strain>
        <tissue evidence="1">Leg muscle</tissue>
    </source>
</reference>
<dbReference type="InterPro" id="IPR012337">
    <property type="entry name" value="RNaseH-like_sf"/>
</dbReference>
<dbReference type="InterPro" id="IPR050951">
    <property type="entry name" value="Retrovirus_Pol_polyprotein"/>
</dbReference>
<dbReference type="PANTHER" id="PTHR37984:SF5">
    <property type="entry name" value="PROTEIN NYNRIN-LIKE"/>
    <property type="match status" value="1"/>
</dbReference>